<accession>A0A830C100</accession>
<reference evidence="1" key="1">
    <citation type="submission" date="2020-07" db="EMBL/GenBank/DDBJ databases">
        <title>Ethylene signaling mediates host invasion by parasitic plants.</title>
        <authorList>
            <person name="Yoshida S."/>
        </authorList>
    </citation>
    <scope>NUCLEOTIDE SEQUENCE</scope>
    <source>
        <strain evidence="1">Okayama</strain>
    </source>
</reference>
<protein>
    <submittedName>
        <fullName evidence="1">Uncharacterized protein</fullName>
    </submittedName>
</protein>
<evidence type="ECO:0000313" key="1">
    <source>
        <dbReference type="EMBL" id="GFP94227.1"/>
    </source>
</evidence>
<name>A0A830C100_9LAMI</name>
<gene>
    <name evidence="1" type="ORF">PHJA_001567200</name>
</gene>
<dbReference type="OrthoDB" id="913216at2759"/>
<dbReference type="EMBL" id="BMAC01000341">
    <property type="protein sequence ID" value="GFP94227.1"/>
    <property type="molecule type" value="Genomic_DNA"/>
</dbReference>
<dbReference type="Proteomes" id="UP000653305">
    <property type="component" value="Unassembled WGS sequence"/>
</dbReference>
<sequence length="123" mass="13705">MLSTYIFSLCSEAFSCVLQDLKRCGKISGVKVARNAPIISHLDTQLVGCTTVGEATHLRHVIQLYELSLGQKMNLFQPEHPSYITATICEVLGIPLVDGHKKYLDLPSIVDRIKCELFISIEE</sequence>
<comment type="caution">
    <text evidence="1">The sequence shown here is derived from an EMBL/GenBank/DDBJ whole genome shotgun (WGS) entry which is preliminary data.</text>
</comment>
<keyword evidence="2" id="KW-1185">Reference proteome</keyword>
<evidence type="ECO:0000313" key="2">
    <source>
        <dbReference type="Proteomes" id="UP000653305"/>
    </source>
</evidence>
<organism evidence="1 2">
    <name type="scientific">Phtheirospermum japonicum</name>
    <dbReference type="NCBI Taxonomy" id="374723"/>
    <lineage>
        <taxon>Eukaryota</taxon>
        <taxon>Viridiplantae</taxon>
        <taxon>Streptophyta</taxon>
        <taxon>Embryophyta</taxon>
        <taxon>Tracheophyta</taxon>
        <taxon>Spermatophyta</taxon>
        <taxon>Magnoliopsida</taxon>
        <taxon>eudicotyledons</taxon>
        <taxon>Gunneridae</taxon>
        <taxon>Pentapetalae</taxon>
        <taxon>asterids</taxon>
        <taxon>lamiids</taxon>
        <taxon>Lamiales</taxon>
        <taxon>Orobanchaceae</taxon>
        <taxon>Orobanchaceae incertae sedis</taxon>
        <taxon>Phtheirospermum</taxon>
    </lineage>
</organism>
<proteinExistence type="predicted"/>
<dbReference type="AlphaFoldDB" id="A0A830C100"/>